<dbReference type="InterPro" id="IPR005304">
    <property type="entry name" value="Rbsml_bgen_MeTrfase_EMG1/NEP1"/>
</dbReference>
<dbReference type="GO" id="GO:0070037">
    <property type="term" value="F:rRNA (pseudouridine) methyltransferase activity"/>
    <property type="evidence" value="ECO:0007669"/>
    <property type="project" value="InterPro"/>
</dbReference>
<dbReference type="CDD" id="cd18088">
    <property type="entry name" value="Nep1-like"/>
    <property type="match status" value="1"/>
</dbReference>
<dbReference type="InterPro" id="IPR029028">
    <property type="entry name" value="Alpha/beta_knot_MTases"/>
</dbReference>
<evidence type="ECO:0000256" key="5">
    <source>
        <dbReference type="ARBA" id="ARBA00022679"/>
    </source>
</evidence>
<dbReference type="EMBL" id="JAINUF010000007">
    <property type="protein sequence ID" value="KAJ8354976.1"/>
    <property type="molecule type" value="Genomic_DNA"/>
</dbReference>
<keyword evidence="8" id="KW-0694">RNA-binding</keyword>
<dbReference type="OrthoDB" id="269804at2759"/>
<keyword evidence="10" id="KW-1185">Reference proteome</keyword>
<dbReference type="AlphaFoldDB" id="A0A9Q1IWA1"/>
<evidence type="ECO:0000256" key="4">
    <source>
        <dbReference type="ARBA" id="ARBA00022603"/>
    </source>
</evidence>
<gene>
    <name evidence="9" type="ORF">SKAU_G00225430</name>
</gene>
<dbReference type="PANTHER" id="PTHR12636:SF5">
    <property type="entry name" value="RIBOSOMAL RNA SMALL SUBUNIT METHYLTRANSFERASE NEP1"/>
    <property type="match status" value="1"/>
</dbReference>
<evidence type="ECO:0000256" key="8">
    <source>
        <dbReference type="ARBA" id="ARBA00022884"/>
    </source>
</evidence>
<name>A0A9Q1IWA1_SYNKA</name>
<dbReference type="Proteomes" id="UP001152622">
    <property type="component" value="Chromosome 7"/>
</dbReference>
<accession>A0A9Q1IWA1</accession>
<evidence type="ECO:0000313" key="10">
    <source>
        <dbReference type="Proteomes" id="UP001152622"/>
    </source>
</evidence>
<dbReference type="GO" id="GO:0032040">
    <property type="term" value="C:small-subunit processome"/>
    <property type="evidence" value="ECO:0007669"/>
    <property type="project" value="TreeGrafter"/>
</dbReference>
<comment type="caution">
    <text evidence="9">The sequence shown here is derived from an EMBL/GenBank/DDBJ whole genome shotgun (WGS) entry which is preliminary data.</text>
</comment>
<keyword evidence="7" id="KW-0699">rRNA-binding</keyword>
<proteinExistence type="inferred from homology"/>
<dbReference type="GO" id="GO:0019843">
    <property type="term" value="F:rRNA binding"/>
    <property type="evidence" value="ECO:0007669"/>
    <property type="project" value="UniProtKB-KW"/>
</dbReference>
<reference evidence="9" key="1">
    <citation type="journal article" date="2023" name="Science">
        <title>Genome structures resolve the early diversification of teleost fishes.</title>
        <authorList>
            <person name="Parey E."/>
            <person name="Louis A."/>
            <person name="Montfort J."/>
            <person name="Bouchez O."/>
            <person name="Roques C."/>
            <person name="Iampietro C."/>
            <person name="Lluch J."/>
            <person name="Castinel A."/>
            <person name="Donnadieu C."/>
            <person name="Desvignes T."/>
            <person name="Floi Bucao C."/>
            <person name="Jouanno E."/>
            <person name="Wen M."/>
            <person name="Mejri S."/>
            <person name="Dirks R."/>
            <person name="Jansen H."/>
            <person name="Henkel C."/>
            <person name="Chen W.J."/>
            <person name="Zahm M."/>
            <person name="Cabau C."/>
            <person name="Klopp C."/>
            <person name="Thompson A.W."/>
            <person name="Robinson-Rechavi M."/>
            <person name="Braasch I."/>
            <person name="Lecointre G."/>
            <person name="Bobe J."/>
            <person name="Postlethwait J.H."/>
            <person name="Berthelot C."/>
            <person name="Roest Crollius H."/>
            <person name="Guiguen Y."/>
        </authorList>
    </citation>
    <scope>NUCLEOTIDE SEQUENCE</scope>
    <source>
        <strain evidence="9">WJC10195</strain>
    </source>
</reference>
<protein>
    <recommendedName>
        <fullName evidence="11">EMG1 N1-specific pseudouridine methyltransferase</fullName>
    </recommendedName>
</protein>
<comment type="similarity">
    <text evidence="1">Belongs to the class IV-like SAM-binding methyltransferase superfamily. RNA methyltransferase NEP1 family.</text>
</comment>
<evidence type="ECO:0000256" key="7">
    <source>
        <dbReference type="ARBA" id="ARBA00022730"/>
    </source>
</evidence>
<keyword evidence="3" id="KW-0698">rRNA processing</keyword>
<dbReference type="InterPro" id="IPR029026">
    <property type="entry name" value="tRNA_m1G_MTases_N"/>
</dbReference>
<dbReference type="GO" id="GO:0070475">
    <property type="term" value="P:rRNA base methylation"/>
    <property type="evidence" value="ECO:0007669"/>
    <property type="project" value="InterPro"/>
</dbReference>
<dbReference type="Pfam" id="PF03587">
    <property type="entry name" value="EMG1"/>
    <property type="match status" value="2"/>
</dbReference>
<dbReference type="PANTHER" id="PTHR12636">
    <property type="entry name" value="NEP1/MRA1"/>
    <property type="match status" value="1"/>
</dbReference>
<organism evidence="9 10">
    <name type="scientific">Synaphobranchus kaupii</name>
    <name type="common">Kaup's arrowtooth eel</name>
    <dbReference type="NCBI Taxonomy" id="118154"/>
    <lineage>
        <taxon>Eukaryota</taxon>
        <taxon>Metazoa</taxon>
        <taxon>Chordata</taxon>
        <taxon>Craniata</taxon>
        <taxon>Vertebrata</taxon>
        <taxon>Euteleostomi</taxon>
        <taxon>Actinopterygii</taxon>
        <taxon>Neopterygii</taxon>
        <taxon>Teleostei</taxon>
        <taxon>Anguilliformes</taxon>
        <taxon>Synaphobranchidae</taxon>
        <taxon>Synaphobranchus</taxon>
    </lineage>
</organism>
<keyword evidence="4" id="KW-0489">Methyltransferase</keyword>
<evidence type="ECO:0000313" key="9">
    <source>
        <dbReference type="EMBL" id="KAJ8354976.1"/>
    </source>
</evidence>
<keyword evidence="2" id="KW-0690">Ribosome biogenesis</keyword>
<evidence type="ECO:0000256" key="6">
    <source>
        <dbReference type="ARBA" id="ARBA00022691"/>
    </source>
</evidence>
<dbReference type="SUPFAM" id="SSF75217">
    <property type="entry name" value="alpha/beta knot"/>
    <property type="match status" value="1"/>
</dbReference>
<evidence type="ECO:0000256" key="1">
    <source>
        <dbReference type="ARBA" id="ARBA00008115"/>
    </source>
</evidence>
<evidence type="ECO:0000256" key="2">
    <source>
        <dbReference type="ARBA" id="ARBA00022517"/>
    </source>
</evidence>
<evidence type="ECO:0008006" key="11">
    <source>
        <dbReference type="Google" id="ProtNLM"/>
    </source>
</evidence>
<dbReference type="Gene3D" id="3.40.1280.10">
    <property type="match status" value="2"/>
</dbReference>
<sequence length="261" mass="28531">MGFVDVECPSFKSLAGWTSFPIATLGDDAQFLRHQVLSNKMAARSGDKRGLEHLDEYEPKPAKHQRSLHERMSDRRLVVVLEGATLETVKVGKTFELLNCDQHKSMIIKNGRDPGKIRPDIAHQCLLMLLDSPLNRAGLLQVYVHTERNALIEINPTDSNPTNLYSLLWAYGPAPSQAQLSDHLPPGCPRIATSFSAGQAVGPRTIVPEEGPATIVIGAFAHGAVNVDYTEKTVSISNYPLSAALTCAKMCSAFEEVWGVL</sequence>
<keyword evidence="5" id="KW-0808">Transferase</keyword>
<keyword evidence="6" id="KW-0949">S-adenosyl-L-methionine</keyword>
<evidence type="ECO:0000256" key="3">
    <source>
        <dbReference type="ARBA" id="ARBA00022552"/>
    </source>
</evidence>